<gene>
    <name evidence="1" type="ORF">AMOR_38300</name>
</gene>
<accession>A0ABN6MV37</accession>
<dbReference type="Gene3D" id="3.40.630.30">
    <property type="match status" value="1"/>
</dbReference>
<dbReference type="SUPFAM" id="SSF55729">
    <property type="entry name" value="Acyl-CoA N-acyltransferases (Nat)"/>
    <property type="match status" value="1"/>
</dbReference>
<proteinExistence type="predicted"/>
<dbReference type="Pfam" id="PF04339">
    <property type="entry name" value="FemAB_like"/>
    <property type="match status" value="1"/>
</dbReference>
<dbReference type="PANTHER" id="PTHR47017:SF1">
    <property type="entry name" value="ACYL-COA"/>
    <property type="match status" value="1"/>
</dbReference>
<dbReference type="RefSeq" id="WP_248353334.1">
    <property type="nucleotide sequence ID" value="NZ_AP025591.1"/>
</dbReference>
<keyword evidence="2" id="KW-1185">Reference proteome</keyword>
<evidence type="ECO:0008006" key="3">
    <source>
        <dbReference type="Google" id="ProtNLM"/>
    </source>
</evidence>
<dbReference type="EMBL" id="AP025591">
    <property type="protein sequence ID" value="BDG04834.1"/>
    <property type="molecule type" value="Genomic_DNA"/>
</dbReference>
<name>A0ABN6MV37_9BACT</name>
<dbReference type="PANTHER" id="PTHR47017">
    <property type="entry name" value="ACYL-COA"/>
    <property type="match status" value="1"/>
</dbReference>
<dbReference type="Proteomes" id="UP001162891">
    <property type="component" value="Chromosome"/>
</dbReference>
<organism evidence="1 2">
    <name type="scientific">Anaeromyxobacter oryzae</name>
    <dbReference type="NCBI Taxonomy" id="2918170"/>
    <lineage>
        <taxon>Bacteria</taxon>
        <taxon>Pseudomonadati</taxon>
        <taxon>Myxococcota</taxon>
        <taxon>Myxococcia</taxon>
        <taxon>Myxococcales</taxon>
        <taxon>Cystobacterineae</taxon>
        <taxon>Anaeromyxobacteraceae</taxon>
        <taxon>Anaeromyxobacter</taxon>
    </lineage>
</organism>
<sequence>MTGLTVSVHGALSEIPAAAWDALLAHEPDRASPFLRHAFLLACEESGAATPRAGWVPRHLVVRRRREVVAAAPAYARDRSDGDFGRDWEWASVAARGRTPWYPKLVLGVPFTPATGRRVLVAPGEDRGAMVHAVVEAARRLCADEGIHGVHALFPDPEDARELEAAGLALRIDFQYHWRNDGYRTPEDFLARFPSKRRNAIRREKSMPERQGIAIRTVRGDELVRDPAGWAKACFALHRATTDKMVWGMRFVNRAFYERVIAGLPDAVEVVEARRDGGLVAMAFNLASPTRLYGRYWGCVEEHPFLHFNVALYHSIDECIRRGVSVFEGGAGGEHKIARGFEPAETWSAHLVLDRRLDAALRRHLDTERAQRLEAVARWREEHARLGG</sequence>
<protein>
    <recommendedName>
        <fullName evidence="3">GNAT family N-acetyltransferase</fullName>
    </recommendedName>
</protein>
<dbReference type="InterPro" id="IPR016181">
    <property type="entry name" value="Acyl_CoA_acyltransferase"/>
</dbReference>
<dbReference type="InterPro" id="IPR007434">
    <property type="entry name" value="FemAB-like"/>
</dbReference>
<reference evidence="2" key="1">
    <citation type="journal article" date="2022" name="Int. J. Syst. Evol. Microbiol.">
        <title>Anaeromyxobacter oryzae sp. nov., Anaeromyxobacter diazotrophicus sp. nov. and Anaeromyxobacter paludicola sp. nov., isolated from paddy soils.</title>
        <authorList>
            <person name="Itoh H."/>
            <person name="Xu Z."/>
            <person name="Mise K."/>
            <person name="Masuda Y."/>
            <person name="Ushijima N."/>
            <person name="Hayakawa C."/>
            <person name="Shiratori Y."/>
            <person name="Senoo K."/>
        </authorList>
    </citation>
    <scope>NUCLEOTIDE SEQUENCE [LARGE SCALE GENOMIC DNA]</scope>
    <source>
        <strain evidence="2">Red232</strain>
    </source>
</reference>
<evidence type="ECO:0000313" key="2">
    <source>
        <dbReference type="Proteomes" id="UP001162891"/>
    </source>
</evidence>
<evidence type="ECO:0000313" key="1">
    <source>
        <dbReference type="EMBL" id="BDG04834.1"/>
    </source>
</evidence>